<dbReference type="Proteomes" id="UP000383971">
    <property type="component" value="Unassembled WGS sequence"/>
</dbReference>
<keyword evidence="3" id="KW-1185">Reference proteome</keyword>
<organism evidence="2 3">
    <name type="scientific">Pandoraea communis</name>
    <dbReference type="NCBI Taxonomy" id="2508297"/>
    <lineage>
        <taxon>Bacteria</taxon>
        <taxon>Pseudomonadati</taxon>
        <taxon>Pseudomonadota</taxon>
        <taxon>Betaproteobacteria</taxon>
        <taxon>Burkholderiales</taxon>
        <taxon>Burkholderiaceae</taxon>
        <taxon>Pandoraea</taxon>
    </lineage>
</organism>
<gene>
    <name evidence="2" type="ORF">PCO31111_03479</name>
</gene>
<feature type="chain" id="PRO_5023082255" description="Lipoprotein" evidence="1">
    <location>
        <begin position="19"/>
        <end position="143"/>
    </location>
</feature>
<proteinExistence type="predicted"/>
<sequence>MKKLFFYIVLLVSPAAWADGSLLSPQQITQIAGMMFQAYVEGNVNQMFSDEMKCWDDASKTKRADKNVVAACGVAAMAGTFIEASYARVQRRGAHPLYAGEAVRERLKELSGLKNEDLKAVWDSTLEPNVPVILLGLQGAGMR</sequence>
<evidence type="ECO:0000313" key="3">
    <source>
        <dbReference type="Proteomes" id="UP000383971"/>
    </source>
</evidence>
<evidence type="ECO:0000256" key="1">
    <source>
        <dbReference type="SAM" id="SignalP"/>
    </source>
</evidence>
<keyword evidence="1" id="KW-0732">Signal</keyword>
<evidence type="ECO:0000313" key="2">
    <source>
        <dbReference type="EMBL" id="VVE27503.1"/>
    </source>
</evidence>
<dbReference type="EMBL" id="CABPSE010000012">
    <property type="protein sequence ID" value="VVE27503.1"/>
    <property type="molecule type" value="Genomic_DNA"/>
</dbReference>
<accession>A0A5E4WTE8</accession>
<reference evidence="2 3" key="1">
    <citation type="submission" date="2019-08" db="EMBL/GenBank/DDBJ databases">
        <authorList>
            <person name="Peeters C."/>
        </authorList>
    </citation>
    <scope>NUCLEOTIDE SEQUENCE [LARGE SCALE GENOMIC DNA]</scope>
    <source>
        <strain evidence="2 3">LMG 31111</strain>
    </source>
</reference>
<dbReference type="AlphaFoldDB" id="A0A5E4WTE8"/>
<evidence type="ECO:0008006" key="4">
    <source>
        <dbReference type="Google" id="ProtNLM"/>
    </source>
</evidence>
<dbReference type="RefSeq" id="WP_150585995.1">
    <property type="nucleotide sequence ID" value="NZ_CABPSE010000012.1"/>
</dbReference>
<protein>
    <recommendedName>
        <fullName evidence="4">Lipoprotein</fullName>
    </recommendedName>
</protein>
<name>A0A5E4WTE8_9BURK</name>
<feature type="signal peptide" evidence="1">
    <location>
        <begin position="1"/>
        <end position="18"/>
    </location>
</feature>